<dbReference type="EMBL" id="VLTN01000015">
    <property type="protein sequence ID" value="KAA0153613.1"/>
    <property type="molecule type" value="Genomic_DNA"/>
</dbReference>
<dbReference type="NCBIfam" id="TIGR01771">
    <property type="entry name" value="L-LDH-NAD"/>
    <property type="match status" value="1"/>
</dbReference>
<dbReference type="EMBL" id="VLTL01000139">
    <property type="protein sequence ID" value="KAA0158977.1"/>
    <property type="molecule type" value="Genomic_DNA"/>
</dbReference>
<dbReference type="HAMAP" id="MF_00488">
    <property type="entry name" value="Lactate_dehydrog"/>
    <property type="match status" value="1"/>
</dbReference>
<dbReference type="Proteomes" id="UP000325113">
    <property type="component" value="Unassembled WGS sequence"/>
</dbReference>
<feature type="domain" description="Lactate/malate dehydrogenase N-terminal" evidence="10">
    <location>
        <begin position="52"/>
        <end position="190"/>
    </location>
</feature>
<dbReference type="PROSITE" id="PS00064">
    <property type="entry name" value="L_LDH"/>
    <property type="match status" value="1"/>
</dbReference>
<dbReference type="AlphaFoldDB" id="A0A5A8D2X4"/>
<dbReference type="Gene3D" id="3.40.50.720">
    <property type="entry name" value="NAD(P)-binding Rossmann-like Domain"/>
    <property type="match status" value="1"/>
</dbReference>
<dbReference type="EC" id="1.1.1.27" evidence="3 9"/>
<dbReference type="EMBL" id="VLTM01000049">
    <property type="protein sequence ID" value="KAA0159935.1"/>
    <property type="molecule type" value="Genomic_DNA"/>
</dbReference>
<evidence type="ECO:0000259" key="10">
    <source>
        <dbReference type="Pfam" id="PF00056"/>
    </source>
</evidence>
<dbReference type="Gene3D" id="3.90.110.10">
    <property type="entry name" value="Lactate dehydrogenase/glycoside hydrolase, family 4, C-terminal"/>
    <property type="match status" value="1"/>
</dbReference>
<evidence type="ECO:0000313" key="16">
    <source>
        <dbReference type="Proteomes" id="UP000322899"/>
    </source>
</evidence>
<evidence type="ECO:0000256" key="5">
    <source>
        <dbReference type="ARBA" id="ARBA00023027"/>
    </source>
</evidence>
<organism evidence="13 18">
    <name type="scientific">Cafeteria roenbergensis</name>
    <name type="common">Marine flagellate</name>
    <dbReference type="NCBI Taxonomy" id="33653"/>
    <lineage>
        <taxon>Eukaryota</taxon>
        <taxon>Sar</taxon>
        <taxon>Stramenopiles</taxon>
        <taxon>Bigyra</taxon>
        <taxon>Opalozoa</taxon>
        <taxon>Bicosoecida</taxon>
        <taxon>Cafeteriaceae</taxon>
        <taxon>Cafeteria</taxon>
    </lineage>
</organism>
<accession>A0A5A8D2X4</accession>
<dbReference type="SUPFAM" id="SSF51735">
    <property type="entry name" value="NAD(P)-binding Rossmann-fold domains"/>
    <property type="match status" value="1"/>
</dbReference>
<evidence type="ECO:0000256" key="2">
    <source>
        <dbReference type="ARBA" id="ARBA00006054"/>
    </source>
</evidence>
<dbReference type="PRINTS" id="PR00086">
    <property type="entry name" value="LLDHDRGNASE"/>
</dbReference>
<dbReference type="InterPro" id="IPR022383">
    <property type="entry name" value="Lactate/malate_DH_C"/>
</dbReference>
<keyword evidence="17" id="KW-1185">Reference proteome</keyword>
<dbReference type="EMBL" id="VLTO01000064">
    <property type="protein sequence ID" value="KAA0170012.1"/>
    <property type="molecule type" value="Genomic_DNA"/>
</dbReference>
<dbReference type="FunFam" id="3.40.50.720:FF:000018">
    <property type="entry name" value="Malate dehydrogenase"/>
    <property type="match status" value="1"/>
</dbReference>
<feature type="active site" description="Proton acceptor" evidence="7">
    <location>
        <position position="223"/>
    </location>
</feature>
<evidence type="ECO:0000256" key="6">
    <source>
        <dbReference type="ARBA" id="ARBA00049258"/>
    </source>
</evidence>
<evidence type="ECO:0000313" key="19">
    <source>
        <dbReference type="Proteomes" id="UP000325113"/>
    </source>
</evidence>
<dbReference type="InterPro" id="IPR018177">
    <property type="entry name" value="L-lactate_DH_AS"/>
</dbReference>
<evidence type="ECO:0000313" key="14">
    <source>
        <dbReference type="EMBL" id="KAA0159935.1"/>
    </source>
</evidence>
<protein>
    <recommendedName>
        <fullName evidence="3 9">L-lactate dehydrogenase</fullName>
        <ecNumber evidence="3 9">1.1.1.27</ecNumber>
    </recommendedName>
</protein>
<dbReference type="SUPFAM" id="SSF56327">
    <property type="entry name" value="LDH C-terminal domain-like"/>
    <property type="match status" value="1"/>
</dbReference>
<sequence length="375" mass="39246">MASACGCSGEGAPATPIEVLDCSTEAFKAADKTRGAVFHAVDEAPVHKPGKKVTVVGAGQVGVAVAYSIVNQGLCSELSLVDIAHDKVVGEALDLQHGSAFTKHVAVLGSSSYEISAGSDVVVITAGVRQREGESRLDLVGRNLSVLQKIVPQVVRYSPGCVILVVSNPCDIMTWLVYKLSGFPKNRVLGSGTALDSSRFRTLVGQRLGVSPRSVHGYIVGEHGDSSVACWSQLNVGGVPLKSRWPQLGDKDDPEAWYKVHEDVISAAGTVIRLKGYTSSGIGLTAASIVECILRNDRRVIPVSTAARGFYGITQDVFLSLPCVVGSNGVRDICSMPLDESEAAKLQASASTISKVQTPLKIEEAASASAATSAE</sequence>
<dbReference type="InterPro" id="IPR036291">
    <property type="entry name" value="NAD(P)-bd_dom_sf"/>
</dbReference>
<evidence type="ECO:0000259" key="11">
    <source>
        <dbReference type="Pfam" id="PF02866"/>
    </source>
</evidence>
<feature type="binding site" evidence="8">
    <location>
        <begin position="57"/>
        <end position="62"/>
    </location>
    <ligand>
        <name>NAD(+)</name>
        <dbReference type="ChEBI" id="CHEBI:57540"/>
    </ligand>
</feature>
<dbReference type="Pfam" id="PF02866">
    <property type="entry name" value="Ldh_1_C"/>
    <property type="match status" value="1"/>
</dbReference>
<name>A0A5A8D2X4_CAFRO</name>
<dbReference type="Proteomes" id="UP000322899">
    <property type="component" value="Unassembled WGS sequence"/>
</dbReference>
<comment type="pathway">
    <text evidence="1 9">Fermentation; pyruvate fermentation to lactate; (S)-lactate from pyruvate: step 1/1.</text>
</comment>
<evidence type="ECO:0000313" key="18">
    <source>
        <dbReference type="Proteomes" id="UP000324907"/>
    </source>
</evidence>
<keyword evidence="4 9" id="KW-0560">Oxidoreductase</keyword>
<dbReference type="CDD" id="cd05293">
    <property type="entry name" value="LDH_1"/>
    <property type="match status" value="1"/>
</dbReference>
<evidence type="ECO:0000256" key="9">
    <source>
        <dbReference type="RuleBase" id="RU000496"/>
    </source>
</evidence>
<evidence type="ECO:0000256" key="7">
    <source>
        <dbReference type="PIRSR" id="PIRSR000102-1"/>
    </source>
</evidence>
<dbReference type="OMA" id="THLDSMR"/>
<dbReference type="PIRSF" id="PIRSF000102">
    <property type="entry name" value="Lac_mal_DH"/>
    <property type="match status" value="1"/>
</dbReference>
<dbReference type="GO" id="GO:0006089">
    <property type="term" value="P:lactate metabolic process"/>
    <property type="evidence" value="ECO:0007669"/>
    <property type="project" value="TreeGrafter"/>
</dbReference>
<dbReference type="InterPro" id="IPR001557">
    <property type="entry name" value="L-lactate/malate_DH"/>
</dbReference>
<gene>
    <name evidence="15" type="ORF">FNF27_06765</name>
    <name evidence="13" type="ORF">FNF28_06026</name>
    <name evidence="12" type="ORF">FNF29_03001</name>
    <name evidence="14" type="ORF">FNF31_04580</name>
</gene>
<evidence type="ECO:0000313" key="13">
    <source>
        <dbReference type="EMBL" id="KAA0158977.1"/>
    </source>
</evidence>
<dbReference type="GO" id="GO:0004459">
    <property type="term" value="F:L-lactate dehydrogenase (NAD+) activity"/>
    <property type="evidence" value="ECO:0007669"/>
    <property type="project" value="UniProtKB-EC"/>
</dbReference>
<comment type="similarity">
    <text evidence="2">Belongs to the LDH/MDH superfamily. LDH family.</text>
</comment>
<evidence type="ECO:0000313" key="12">
    <source>
        <dbReference type="EMBL" id="KAA0153613.1"/>
    </source>
</evidence>
<dbReference type="InterPro" id="IPR015955">
    <property type="entry name" value="Lactate_DH/Glyco_Ohase_4_C"/>
</dbReference>
<feature type="domain" description="Lactate/malate dehydrogenase C-terminal" evidence="11">
    <location>
        <begin position="193"/>
        <end position="355"/>
    </location>
</feature>
<dbReference type="OrthoDB" id="40320at2759"/>
<dbReference type="Proteomes" id="UP000323011">
    <property type="component" value="Unassembled WGS sequence"/>
</dbReference>
<feature type="binding site" evidence="8">
    <location>
        <begin position="166"/>
        <end position="168"/>
    </location>
    <ligand>
        <name>NAD(+)</name>
        <dbReference type="ChEBI" id="CHEBI:57540"/>
    </ligand>
</feature>
<comment type="caution">
    <text evidence="13">The sequence shown here is derived from an EMBL/GenBank/DDBJ whole genome shotgun (WGS) entry which is preliminary data.</text>
</comment>
<dbReference type="NCBIfam" id="NF000824">
    <property type="entry name" value="PRK00066.1"/>
    <property type="match status" value="1"/>
</dbReference>
<dbReference type="InterPro" id="IPR001236">
    <property type="entry name" value="Lactate/malate_DH_N"/>
</dbReference>
<dbReference type="UniPathway" id="UPA00554">
    <property type="reaction ID" value="UER00611"/>
</dbReference>
<evidence type="ECO:0000313" key="17">
    <source>
        <dbReference type="Proteomes" id="UP000323011"/>
    </source>
</evidence>
<feature type="binding site" evidence="8">
    <location>
        <position position="143"/>
    </location>
    <ligand>
        <name>NAD(+)</name>
        <dbReference type="ChEBI" id="CHEBI:57540"/>
    </ligand>
</feature>
<dbReference type="PANTHER" id="PTHR43128:SF16">
    <property type="entry name" value="L-LACTATE DEHYDROGENASE"/>
    <property type="match status" value="1"/>
</dbReference>
<proteinExistence type="inferred from homology"/>
<dbReference type="Proteomes" id="UP000324907">
    <property type="component" value="Unassembled WGS sequence"/>
</dbReference>
<evidence type="ECO:0000256" key="4">
    <source>
        <dbReference type="ARBA" id="ARBA00023002"/>
    </source>
</evidence>
<dbReference type="GO" id="GO:0005737">
    <property type="term" value="C:cytoplasm"/>
    <property type="evidence" value="ECO:0007669"/>
    <property type="project" value="InterPro"/>
</dbReference>
<dbReference type="InterPro" id="IPR011304">
    <property type="entry name" value="L-lactate_DH"/>
</dbReference>
<comment type="catalytic activity">
    <reaction evidence="6 9">
        <text>(S)-lactate + NAD(+) = pyruvate + NADH + H(+)</text>
        <dbReference type="Rhea" id="RHEA:23444"/>
        <dbReference type="ChEBI" id="CHEBI:15361"/>
        <dbReference type="ChEBI" id="CHEBI:15378"/>
        <dbReference type="ChEBI" id="CHEBI:16651"/>
        <dbReference type="ChEBI" id="CHEBI:57540"/>
        <dbReference type="ChEBI" id="CHEBI:57945"/>
        <dbReference type="EC" id="1.1.1.27"/>
    </reaction>
</comment>
<evidence type="ECO:0000256" key="8">
    <source>
        <dbReference type="PIRSR" id="PIRSR000102-3"/>
    </source>
</evidence>
<evidence type="ECO:0000256" key="3">
    <source>
        <dbReference type="ARBA" id="ARBA00012967"/>
    </source>
</evidence>
<dbReference type="Pfam" id="PF00056">
    <property type="entry name" value="Ldh_1_N"/>
    <property type="match status" value="1"/>
</dbReference>
<evidence type="ECO:0000313" key="15">
    <source>
        <dbReference type="EMBL" id="KAA0170012.1"/>
    </source>
</evidence>
<evidence type="ECO:0000256" key="1">
    <source>
        <dbReference type="ARBA" id="ARBA00004843"/>
    </source>
</evidence>
<keyword evidence="5 8" id="KW-0520">NAD</keyword>
<reference evidence="16 17" key="1">
    <citation type="submission" date="2019-07" db="EMBL/GenBank/DDBJ databases">
        <title>Genomes of Cafeteria roenbergensis.</title>
        <authorList>
            <person name="Fischer M.G."/>
            <person name="Hackl T."/>
            <person name="Roman M."/>
        </authorList>
    </citation>
    <scope>NUCLEOTIDE SEQUENCE [LARGE SCALE GENOMIC DNA]</scope>
    <source>
        <strain evidence="12 17">BVI</strain>
        <strain evidence="14 19">Cflag</strain>
        <strain evidence="15 16">E4-10P</strain>
        <strain evidence="13 18">RCC970-E3</strain>
    </source>
</reference>
<dbReference type="PANTHER" id="PTHR43128">
    <property type="entry name" value="L-2-HYDROXYCARBOXYLATE DEHYDROGENASE (NAD(P)(+))"/>
    <property type="match status" value="1"/>
</dbReference>
<feature type="binding site" evidence="8">
    <location>
        <position position="82"/>
    </location>
    <ligand>
        <name>NAD(+)</name>
        <dbReference type="ChEBI" id="CHEBI:57540"/>
    </ligand>
</feature>